<proteinExistence type="predicted"/>
<organism evidence="1 2">
    <name type="scientific">Phaeocystidibacter marisrubri</name>
    <dbReference type="NCBI Taxonomy" id="1577780"/>
    <lineage>
        <taxon>Bacteria</taxon>
        <taxon>Pseudomonadati</taxon>
        <taxon>Bacteroidota</taxon>
        <taxon>Flavobacteriia</taxon>
        <taxon>Flavobacteriales</taxon>
        <taxon>Phaeocystidibacteraceae</taxon>
        <taxon>Phaeocystidibacter</taxon>
    </lineage>
</organism>
<dbReference type="AlphaFoldDB" id="A0A6L3ZCZ1"/>
<comment type="caution">
    <text evidence="1">The sequence shown here is derived from an EMBL/GenBank/DDBJ whole genome shotgun (WGS) entry which is preliminary data.</text>
</comment>
<accession>A0A6L3ZCZ1</accession>
<dbReference type="EMBL" id="WBVQ01000003">
    <property type="protein sequence ID" value="KAB2815088.1"/>
    <property type="molecule type" value="Genomic_DNA"/>
</dbReference>
<dbReference type="OrthoDB" id="669053at2"/>
<gene>
    <name evidence="1" type="ORF">F8C82_13380</name>
</gene>
<dbReference type="Proteomes" id="UP000484164">
    <property type="component" value="Unassembled WGS sequence"/>
</dbReference>
<keyword evidence="2" id="KW-1185">Reference proteome</keyword>
<dbReference type="InterPro" id="IPR025535">
    <property type="entry name" value="DUF4421"/>
</dbReference>
<dbReference type="Pfam" id="PF14391">
    <property type="entry name" value="DUF4421"/>
    <property type="match status" value="1"/>
</dbReference>
<evidence type="ECO:0000313" key="1">
    <source>
        <dbReference type="EMBL" id="KAB2815088.1"/>
    </source>
</evidence>
<protein>
    <submittedName>
        <fullName evidence="1">DUF4421 domain-containing protein</fullName>
    </submittedName>
</protein>
<reference evidence="1 2" key="1">
    <citation type="submission" date="2019-10" db="EMBL/GenBank/DDBJ databases">
        <title>Genome sequence of Phaeocystidibacter marisrubri JCM30614 (type strain).</title>
        <authorList>
            <person name="Bowman J.P."/>
        </authorList>
    </citation>
    <scope>NUCLEOTIDE SEQUENCE [LARGE SCALE GENOMIC DNA]</scope>
    <source>
        <strain evidence="1 2">JCM 30614</strain>
    </source>
</reference>
<sequence>MRVVVFVVLFLPLVAVGQRDHIVSFRDKLVVTSVLNTKSESFDFTSSTDQSLEYSTADITGFGFGVDYKWLTFEFTKRLSSKGSDEVYGHTENFGIGFGFTMPKWYFRNFFEIYSGYHLTNPDFIDFNYLDSTGGYPYRPDISSVRYYASWNWVFNDENYSSMASLWQLERQEKSAGSWVAGGTYSYGSAIGDSAFIPAIQKPNFEQASNWREVSSRSIAANVGYQYTFVLSDSRKWFLHIGLTPGLGMNWSNAFDESEDDYVDLPTRAVFLTEGRFIVGYNGDQWYFGVSSIGYSSFAAGAEVSPVSNFNSYNRLYLGYRFTLPKKVEESLNIIGL</sequence>
<evidence type="ECO:0000313" key="2">
    <source>
        <dbReference type="Proteomes" id="UP000484164"/>
    </source>
</evidence>
<dbReference type="RefSeq" id="WP_151694126.1">
    <property type="nucleotide sequence ID" value="NZ_BMGX01000001.1"/>
</dbReference>
<name>A0A6L3ZCZ1_9FLAO</name>